<reference evidence="2" key="1">
    <citation type="submission" date="2014-07" db="EMBL/GenBank/DDBJ databases">
        <title>Identification of a novel salt tolerance gene in wild soybean by whole-genome sequencing.</title>
        <authorList>
            <person name="Lam H.-M."/>
            <person name="Qi X."/>
            <person name="Li M.-W."/>
            <person name="Liu X."/>
            <person name="Xie M."/>
            <person name="Ni M."/>
            <person name="Xu X."/>
        </authorList>
    </citation>
    <scope>NUCLEOTIDE SEQUENCE [LARGE SCALE GENOMIC DNA]</scope>
    <source>
        <tissue evidence="2">Root</tissue>
    </source>
</reference>
<evidence type="ECO:0000256" key="1">
    <source>
        <dbReference type="SAM" id="Phobius"/>
    </source>
</evidence>
<feature type="transmembrane region" description="Helical" evidence="1">
    <location>
        <begin position="30"/>
        <end position="48"/>
    </location>
</feature>
<keyword evidence="1" id="KW-0472">Membrane</keyword>
<organism evidence="2">
    <name type="scientific">Glycine soja</name>
    <name type="common">Wild soybean</name>
    <dbReference type="NCBI Taxonomy" id="3848"/>
    <lineage>
        <taxon>Eukaryota</taxon>
        <taxon>Viridiplantae</taxon>
        <taxon>Streptophyta</taxon>
        <taxon>Embryophyta</taxon>
        <taxon>Tracheophyta</taxon>
        <taxon>Spermatophyta</taxon>
        <taxon>Magnoliopsida</taxon>
        <taxon>eudicotyledons</taxon>
        <taxon>Gunneridae</taxon>
        <taxon>Pentapetalae</taxon>
        <taxon>rosids</taxon>
        <taxon>fabids</taxon>
        <taxon>Fabales</taxon>
        <taxon>Fabaceae</taxon>
        <taxon>Papilionoideae</taxon>
        <taxon>50 kb inversion clade</taxon>
        <taxon>NPAAA clade</taxon>
        <taxon>indigoferoid/millettioid clade</taxon>
        <taxon>Phaseoleae</taxon>
        <taxon>Glycine</taxon>
        <taxon>Glycine subgen. Soja</taxon>
    </lineage>
</organism>
<keyword evidence="1" id="KW-1133">Transmembrane helix</keyword>
<accession>A0A0B2PTW3</accession>
<dbReference type="EMBL" id="KN663869">
    <property type="protein sequence ID" value="KHN11178.1"/>
    <property type="molecule type" value="Genomic_DNA"/>
</dbReference>
<dbReference type="Proteomes" id="UP000053555">
    <property type="component" value="Unassembled WGS sequence"/>
</dbReference>
<gene>
    <name evidence="2" type="ORF">glysoja_049879</name>
</gene>
<evidence type="ECO:0000313" key="2">
    <source>
        <dbReference type="EMBL" id="KHN11178.1"/>
    </source>
</evidence>
<sequence length="124" mass="14107">MGEKESEKLIWEQMRTPTVATPITPQHPTLPKLLVLLILFFFVTYIIYTLKLVSTSRTCKDTLFSTDTFSKTIIAVNAIASAIAVLKRGSRETNLEDRTNLFHLVFGIAASTKLWDQRKSYIKL</sequence>
<protein>
    <submittedName>
        <fullName evidence="2">Uncharacterized protein</fullName>
    </submittedName>
</protein>
<keyword evidence="1" id="KW-0812">Transmembrane</keyword>
<dbReference type="AlphaFoldDB" id="A0A0B2PTW3"/>
<proteinExistence type="predicted"/>
<name>A0A0B2PTW3_GLYSO</name>